<dbReference type="Pfam" id="PF00133">
    <property type="entry name" value="tRNA-synt_1"/>
    <property type="match status" value="2"/>
</dbReference>
<dbReference type="PANTHER" id="PTHR11946:SF93">
    <property type="entry name" value="VALINE--TRNA LIGASE, CHLOROPLASTIC_MITOCHONDRIAL 2"/>
    <property type="match status" value="1"/>
</dbReference>
<feature type="domain" description="Aminoacyl-tRNA synthetase class Ia" evidence="12">
    <location>
        <begin position="16"/>
        <end position="521"/>
    </location>
</feature>
<dbReference type="InterPro" id="IPR014729">
    <property type="entry name" value="Rossmann-like_a/b/a_fold"/>
</dbReference>
<evidence type="ECO:0000259" key="13">
    <source>
        <dbReference type="Pfam" id="PF08264"/>
    </source>
</evidence>
<dbReference type="Proteomes" id="UP000069902">
    <property type="component" value="Chromosome cPNK"/>
</dbReference>
<dbReference type="PANTHER" id="PTHR11946">
    <property type="entry name" value="VALYL-TRNA SYNTHETASES"/>
    <property type="match status" value="1"/>
</dbReference>
<reference evidence="16" key="1">
    <citation type="submission" date="2015-09" db="EMBL/GenBank/DDBJ databases">
        <authorList>
            <person name="Bertelli C."/>
        </authorList>
    </citation>
    <scope>NUCLEOTIDE SEQUENCE [LARGE SCALE GENOMIC DNA]</scope>
    <source>
        <strain evidence="16">KNic</strain>
    </source>
</reference>
<dbReference type="PROSITE" id="PS00178">
    <property type="entry name" value="AA_TRNA_LIGASE_I"/>
    <property type="match status" value="1"/>
</dbReference>
<dbReference type="CDD" id="cd07962">
    <property type="entry name" value="Anticodon_Ia_Val"/>
    <property type="match status" value="1"/>
</dbReference>
<comment type="similarity">
    <text evidence="11">Belongs to the class-I aminoacyl-tRNA synthetase family. ValS type 1 subfamily.</text>
</comment>
<dbReference type="FunFam" id="3.40.50.620:FF:000098">
    <property type="entry name" value="Valine--tRNA ligase"/>
    <property type="match status" value="1"/>
</dbReference>
<name>A0A0U5CQS9_9BACT</name>
<feature type="short sequence motif" description="'KMSKS' region" evidence="11">
    <location>
        <begin position="561"/>
        <end position="565"/>
    </location>
</feature>
<evidence type="ECO:0000256" key="8">
    <source>
        <dbReference type="ARBA" id="ARBA00023054"/>
    </source>
</evidence>
<dbReference type="GO" id="GO:0004832">
    <property type="term" value="F:valine-tRNA ligase activity"/>
    <property type="evidence" value="ECO:0007669"/>
    <property type="project" value="UniProtKB-UniRule"/>
</dbReference>
<evidence type="ECO:0000313" key="16">
    <source>
        <dbReference type="Proteomes" id="UP000069902"/>
    </source>
</evidence>
<dbReference type="PRINTS" id="PR00986">
    <property type="entry name" value="TRNASYNTHVAL"/>
</dbReference>
<accession>A0A0U5CQS9</accession>
<keyword evidence="6 11" id="KW-0067">ATP-binding</keyword>
<dbReference type="SUPFAM" id="SSF52374">
    <property type="entry name" value="Nucleotidylyl transferase"/>
    <property type="match status" value="1"/>
</dbReference>
<dbReference type="Pfam" id="PF08264">
    <property type="entry name" value="Anticodon_1"/>
    <property type="match status" value="1"/>
</dbReference>
<dbReference type="NCBIfam" id="NF004349">
    <property type="entry name" value="PRK05729.1"/>
    <property type="match status" value="1"/>
</dbReference>
<dbReference type="RefSeq" id="WP_059061396.1">
    <property type="nucleotide sequence ID" value="NZ_LN879502.1"/>
</dbReference>
<dbReference type="InterPro" id="IPR009080">
    <property type="entry name" value="tRNAsynth_Ia_anticodon-bd"/>
</dbReference>
<comment type="domain">
    <text evidence="11">ValRS has two distinct active sites: one for aminoacylation and one for editing. The misactivated threonine is translocated from the active site to the editing site.</text>
</comment>
<evidence type="ECO:0000259" key="14">
    <source>
        <dbReference type="Pfam" id="PF10458"/>
    </source>
</evidence>
<dbReference type="PATRIC" id="fig|389348.3.peg.1835"/>
<dbReference type="STRING" id="389348.PNK_1635"/>
<feature type="coiled-coil region" evidence="11">
    <location>
        <begin position="884"/>
        <end position="946"/>
    </location>
</feature>
<gene>
    <name evidence="11 15" type="primary">valS</name>
    <name evidence="15" type="ORF">PNK_1635</name>
</gene>
<dbReference type="AlphaFoldDB" id="A0A0U5CQS9"/>
<evidence type="ECO:0000256" key="5">
    <source>
        <dbReference type="ARBA" id="ARBA00022741"/>
    </source>
</evidence>
<organism evidence="15 16">
    <name type="scientific">Candidatus Protochlamydia naegleriophila</name>
    <dbReference type="NCBI Taxonomy" id="389348"/>
    <lineage>
        <taxon>Bacteria</taxon>
        <taxon>Pseudomonadati</taxon>
        <taxon>Chlamydiota</taxon>
        <taxon>Chlamydiia</taxon>
        <taxon>Parachlamydiales</taxon>
        <taxon>Parachlamydiaceae</taxon>
        <taxon>Candidatus Protochlamydia</taxon>
    </lineage>
</organism>
<comment type="subcellular location">
    <subcellularLocation>
        <location evidence="1 11">Cytoplasm</location>
    </subcellularLocation>
</comment>
<dbReference type="InterPro" id="IPR002303">
    <property type="entry name" value="Valyl-tRNA_ligase"/>
</dbReference>
<dbReference type="InParanoid" id="A0A0U5CQS9"/>
<comment type="catalytic activity">
    <reaction evidence="10 11">
        <text>tRNA(Val) + L-valine + ATP = L-valyl-tRNA(Val) + AMP + diphosphate</text>
        <dbReference type="Rhea" id="RHEA:10704"/>
        <dbReference type="Rhea" id="RHEA-COMP:9672"/>
        <dbReference type="Rhea" id="RHEA-COMP:9708"/>
        <dbReference type="ChEBI" id="CHEBI:30616"/>
        <dbReference type="ChEBI" id="CHEBI:33019"/>
        <dbReference type="ChEBI" id="CHEBI:57762"/>
        <dbReference type="ChEBI" id="CHEBI:78442"/>
        <dbReference type="ChEBI" id="CHEBI:78537"/>
        <dbReference type="ChEBI" id="CHEBI:456215"/>
        <dbReference type="EC" id="6.1.1.9"/>
    </reaction>
</comment>
<keyword evidence="9 11" id="KW-0030">Aminoacyl-tRNA synthetase</keyword>
<comment type="subunit">
    <text evidence="2 11">Monomer.</text>
</comment>
<dbReference type="Gene3D" id="3.90.740.10">
    <property type="entry name" value="Valyl/Leucyl/Isoleucyl-tRNA synthetase, editing domain"/>
    <property type="match status" value="1"/>
</dbReference>
<dbReference type="EC" id="6.1.1.9" evidence="11"/>
<keyword evidence="16" id="KW-1185">Reference proteome</keyword>
<dbReference type="InterPro" id="IPR010978">
    <property type="entry name" value="tRNA-bd_arm"/>
</dbReference>
<sequence>MADLQKAYEAKTIDAKWYQFWEGRGYFKADPHSPKPAYCIVIPPPNVTGVLHMGHALVNTLQDILIRWKRMLGFETLWVPGTDHAGIATQMVVERHLIKTQGKKRKDFSREEFLEHVWTWKEKSETRIIEQLKRLGSSCDWSRLRFTMDENNSRAVRTMFKKLFDAGLIYRGDYLVNWDPVTQTALADDEVEYEEKQSFLWHFKYPLADGSGFIHIATTRPETMLGDTAVAVSPNDERYTGLVGKQVMLPLMNRPISIIADHHVDPAFGTGMVKITPAHDPNDYQMGLNHHLPFINIMTPDGKINANGGQFEGMSMAEAREAVIESMKELGLLEKVEPHVNRIGVSYRSKAIIEPYLSKQWFVRMDGFAKKLREIVQNGEVKLIPSHWENTYFHWIDNLRDWCISRQLWWGHRIPIWYHKDDPTRLICHDSLDLPEEVKQAPDEWIQDTDVLDTWFSSALWPFATLGWPEKTPELEKFYPNSVLVTGHDILFFWVARMILMGDYAMDKPPFPETFLHGLIYGKSYWRQHSDGGILYASEQERLDYDLGKPIPKDVFSKWEKMSKSKGNIIDPLEMIDQYGTDAVRMALCASATQARQIDLDRRRFEEFKNFANKIWNGARFVLMNLDGDEQQGTLPLTAEAFSQGLDESLFSLEDRWILSTLNRTVKSVNHHLQHYQFDQAATEAYDFFWKEFCAYYVEIVKPVLFGKTGSAQERINKQKLLVIVLCQAIRLIHPMAPFITEELFHILKERLAGLEEVEESDPYTKECIQALQSTACLVAPYPRVIRPEDSNEQIDQTFALMEQMVYTIRNIRGEMKLSPGVATDVYIIGQSDDPEWQTVKENTALIAALVRTQRIEVQSQESPIGFACTGVFHALKIQLPLPEEMLKQEKVRLSKEQEKLQASLEKLKTQLANPDFVNRAPAQLIEKLQQQVSQGEVELQEIKHKLSTLP</sequence>
<dbReference type="NCBIfam" id="TIGR00422">
    <property type="entry name" value="valS"/>
    <property type="match status" value="1"/>
</dbReference>
<feature type="binding site" evidence="11">
    <location>
        <position position="564"/>
    </location>
    <ligand>
        <name>ATP</name>
        <dbReference type="ChEBI" id="CHEBI:30616"/>
    </ligand>
</feature>
<protein>
    <recommendedName>
        <fullName evidence="11">Valine--tRNA ligase</fullName>
        <ecNumber evidence="11">6.1.1.9</ecNumber>
    </recommendedName>
    <alternativeName>
        <fullName evidence="11">Valyl-tRNA synthetase</fullName>
        <shortName evidence="11">ValRS</shortName>
    </alternativeName>
</protein>
<feature type="domain" description="Aminoacyl-tRNA synthetase class Ia" evidence="12">
    <location>
        <begin position="560"/>
        <end position="600"/>
    </location>
</feature>
<evidence type="ECO:0000256" key="9">
    <source>
        <dbReference type="ARBA" id="ARBA00023146"/>
    </source>
</evidence>
<dbReference type="InterPro" id="IPR001412">
    <property type="entry name" value="aa-tRNA-synth_I_CS"/>
</dbReference>
<evidence type="ECO:0000256" key="2">
    <source>
        <dbReference type="ARBA" id="ARBA00011245"/>
    </source>
</evidence>
<keyword evidence="4 11" id="KW-0436">Ligase</keyword>
<dbReference type="InterPro" id="IPR033705">
    <property type="entry name" value="Anticodon_Ia_Val"/>
</dbReference>
<evidence type="ECO:0000256" key="10">
    <source>
        <dbReference type="ARBA" id="ARBA00047552"/>
    </source>
</evidence>
<dbReference type="InterPro" id="IPR037118">
    <property type="entry name" value="Val-tRNA_synth_C_sf"/>
</dbReference>
<feature type="domain" description="Methionyl/Valyl/Leucyl/Isoleucyl-tRNA synthetase anticodon-binding" evidence="13">
    <location>
        <begin position="655"/>
        <end position="827"/>
    </location>
</feature>
<keyword evidence="8 11" id="KW-0175">Coiled coil</keyword>
<evidence type="ECO:0000259" key="12">
    <source>
        <dbReference type="Pfam" id="PF00133"/>
    </source>
</evidence>
<evidence type="ECO:0000256" key="6">
    <source>
        <dbReference type="ARBA" id="ARBA00022840"/>
    </source>
</evidence>
<keyword evidence="3 11" id="KW-0963">Cytoplasm</keyword>
<dbReference type="InterPro" id="IPR019499">
    <property type="entry name" value="Val-tRNA_synth_tRNA-bd"/>
</dbReference>
<keyword evidence="5 11" id="KW-0547">Nucleotide-binding</keyword>
<feature type="short sequence motif" description="'HIGH' region" evidence="11">
    <location>
        <begin position="45"/>
        <end position="55"/>
    </location>
</feature>
<evidence type="ECO:0000256" key="4">
    <source>
        <dbReference type="ARBA" id="ARBA00022598"/>
    </source>
</evidence>
<dbReference type="GO" id="GO:0005524">
    <property type="term" value="F:ATP binding"/>
    <property type="evidence" value="ECO:0007669"/>
    <property type="project" value="UniProtKB-UniRule"/>
</dbReference>
<dbReference type="InterPro" id="IPR009008">
    <property type="entry name" value="Val/Leu/Ile-tRNA-synth_edit"/>
</dbReference>
<dbReference type="InterPro" id="IPR002300">
    <property type="entry name" value="aa-tRNA-synth_Ia"/>
</dbReference>
<dbReference type="FunCoup" id="A0A0U5CQS9">
    <property type="interactions" value="411"/>
</dbReference>
<dbReference type="HAMAP" id="MF_02004">
    <property type="entry name" value="Val_tRNA_synth_type1"/>
    <property type="match status" value="1"/>
</dbReference>
<evidence type="ECO:0000256" key="7">
    <source>
        <dbReference type="ARBA" id="ARBA00022917"/>
    </source>
</evidence>
<evidence type="ECO:0000313" key="15">
    <source>
        <dbReference type="EMBL" id="CUI17244.1"/>
    </source>
</evidence>
<dbReference type="SUPFAM" id="SSF47323">
    <property type="entry name" value="Anticodon-binding domain of a subclass of class I aminoacyl-tRNA synthetases"/>
    <property type="match status" value="1"/>
</dbReference>
<feature type="domain" description="Valyl-tRNA synthetase tRNA-binding arm" evidence="14">
    <location>
        <begin position="888"/>
        <end position="950"/>
    </location>
</feature>
<dbReference type="GO" id="GO:0005829">
    <property type="term" value="C:cytosol"/>
    <property type="evidence" value="ECO:0007669"/>
    <property type="project" value="TreeGrafter"/>
</dbReference>
<dbReference type="InterPro" id="IPR013155">
    <property type="entry name" value="M/V/L/I-tRNA-synth_anticd-bd"/>
</dbReference>
<dbReference type="SUPFAM" id="SSF50677">
    <property type="entry name" value="ValRS/IleRS/LeuRS editing domain"/>
    <property type="match status" value="1"/>
</dbReference>
<evidence type="ECO:0000256" key="11">
    <source>
        <dbReference type="HAMAP-Rule" id="MF_02004"/>
    </source>
</evidence>
<comment type="function">
    <text evidence="11">Catalyzes the attachment of valine to tRNA(Val). As ValRS can inadvertently accommodate and process structurally similar amino acids such as threonine, to avoid such errors, it has a 'posttransfer' editing activity that hydrolyzes mischarged Thr-tRNA(Val) in a tRNA-dependent manner.</text>
</comment>
<dbReference type="Gene3D" id="1.10.287.380">
    <property type="entry name" value="Valyl-tRNA synthetase, C-terminal domain"/>
    <property type="match status" value="1"/>
</dbReference>
<dbReference type="Gene3D" id="2.170.220.10">
    <property type="match status" value="1"/>
</dbReference>
<dbReference type="KEGG" id="pnl:PNK_1635"/>
<proteinExistence type="inferred from homology"/>
<dbReference type="GO" id="GO:0002161">
    <property type="term" value="F:aminoacyl-tRNA deacylase activity"/>
    <property type="evidence" value="ECO:0007669"/>
    <property type="project" value="InterPro"/>
</dbReference>
<evidence type="ECO:0000256" key="3">
    <source>
        <dbReference type="ARBA" id="ARBA00022490"/>
    </source>
</evidence>
<dbReference type="CDD" id="cd00817">
    <property type="entry name" value="ValRS_core"/>
    <property type="match status" value="1"/>
</dbReference>
<comment type="domain">
    <text evidence="11">The C-terminal coiled-coil domain is crucial for aminoacylation activity.</text>
</comment>
<dbReference type="FunFam" id="3.40.50.620:FF:000032">
    <property type="entry name" value="Valine--tRNA ligase"/>
    <property type="match status" value="1"/>
</dbReference>
<keyword evidence="7 11" id="KW-0648">Protein biosynthesis</keyword>
<dbReference type="Gene3D" id="1.10.730.10">
    <property type="entry name" value="Isoleucyl-tRNA Synthetase, Domain 1"/>
    <property type="match status" value="1"/>
</dbReference>
<dbReference type="SUPFAM" id="SSF46589">
    <property type="entry name" value="tRNA-binding arm"/>
    <property type="match status" value="1"/>
</dbReference>
<dbReference type="EMBL" id="LN879502">
    <property type="protein sequence ID" value="CUI17244.1"/>
    <property type="molecule type" value="Genomic_DNA"/>
</dbReference>
<dbReference type="GO" id="GO:0006438">
    <property type="term" value="P:valyl-tRNA aminoacylation"/>
    <property type="evidence" value="ECO:0007669"/>
    <property type="project" value="UniProtKB-UniRule"/>
</dbReference>
<dbReference type="Gene3D" id="3.40.50.620">
    <property type="entry name" value="HUPs"/>
    <property type="match status" value="2"/>
</dbReference>
<dbReference type="Pfam" id="PF10458">
    <property type="entry name" value="Val_tRNA-synt_C"/>
    <property type="match status" value="1"/>
</dbReference>
<evidence type="ECO:0000256" key="1">
    <source>
        <dbReference type="ARBA" id="ARBA00004496"/>
    </source>
</evidence>